<gene>
    <name evidence="5" type="primary">RABGAP1L</name>
    <name evidence="5" type="synonym">LOC109902324</name>
</gene>
<dbReference type="InterPro" id="IPR000195">
    <property type="entry name" value="Rab-GAP-TBC_dom"/>
</dbReference>
<dbReference type="InterPro" id="IPR035969">
    <property type="entry name" value="Rab-GAP_TBC_sf"/>
</dbReference>
<protein>
    <submittedName>
        <fullName evidence="5">Rab GTPase-activating protein 1-like</fullName>
    </submittedName>
</protein>
<feature type="compositionally biased region" description="Basic and acidic residues" evidence="3">
    <location>
        <begin position="580"/>
        <end position="590"/>
    </location>
</feature>
<dbReference type="InterPro" id="IPR022164">
    <property type="entry name" value="Kinesin-like"/>
</dbReference>
<keyword evidence="6" id="KW-1185">Reference proteome</keyword>
<feature type="region of interest" description="Disordered" evidence="3">
    <location>
        <begin position="580"/>
        <end position="601"/>
    </location>
</feature>
<reference evidence="5" key="2">
    <citation type="submission" date="2025-09" db="UniProtKB">
        <authorList>
            <consortium name="Ensembl"/>
        </authorList>
    </citation>
    <scope>IDENTIFICATION</scope>
</reference>
<dbReference type="GO" id="GO:0005096">
    <property type="term" value="F:GTPase activator activity"/>
    <property type="evidence" value="ECO:0007669"/>
    <property type="project" value="UniProtKB-KW"/>
</dbReference>
<dbReference type="CDD" id="cd01211">
    <property type="entry name" value="PTB_Rab6GAP"/>
    <property type="match status" value="1"/>
</dbReference>
<dbReference type="GO" id="GO:0005737">
    <property type="term" value="C:cytoplasm"/>
    <property type="evidence" value="ECO:0007669"/>
    <property type="project" value="UniProtKB-ARBA"/>
</dbReference>
<name>A0A8C7D046_ONCKI</name>
<dbReference type="Proteomes" id="UP000694557">
    <property type="component" value="Unassembled WGS sequence"/>
</dbReference>
<feature type="compositionally biased region" description="Low complexity" evidence="3">
    <location>
        <begin position="1124"/>
        <end position="1139"/>
    </location>
</feature>
<evidence type="ECO:0000256" key="2">
    <source>
        <dbReference type="SAM" id="Coils"/>
    </source>
</evidence>
<evidence type="ECO:0000259" key="4">
    <source>
        <dbReference type="PROSITE" id="PS50086"/>
    </source>
</evidence>
<dbReference type="PANTHER" id="PTHR47219:SF7">
    <property type="entry name" value="RAB GTPASE-ACTIVATING PROTEIN 1-LIKE"/>
    <property type="match status" value="1"/>
</dbReference>
<proteinExistence type="predicted"/>
<evidence type="ECO:0000256" key="1">
    <source>
        <dbReference type="ARBA" id="ARBA00022468"/>
    </source>
</evidence>
<feature type="coiled-coil region" evidence="2">
    <location>
        <begin position="905"/>
        <end position="1010"/>
    </location>
</feature>
<dbReference type="SUPFAM" id="SSF50729">
    <property type="entry name" value="PH domain-like"/>
    <property type="match status" value="1"/>
</dbReference>
<dbReference type="InterPro" id="IPR006020">
    <property type="entry name" value="PTB/PI_dom"/>
</dbReference>
<accession>A0A8C7D046</accession>
<dbReference type="GO" id="GO:0031267">
    <property type="term" value="F:small GTPase binding"/>
    <property type="evidence" value="ECO:0007669"/>
    <property type="project" value="UniProtKB-ARBA"/>
</dbReference>
<dbReference type="Ensembl" id="ENSOKIT00005011115.1">
    <property type="protein sequence ID" value="ENSOKIP00005010445.1"/>
    <property type="gene ID" value="ENSOKIG00005004230.1"/>
</dbReference>
<reference evidence="5" key="1">
    <citation type="submission" date="2025-08" db="UniProtKB">
        <authorList>
            <consortium name="Ensembl"/>
        </authorList>
    </citation>
    <scope>IDENTIFICATION</scope>
</reference>
<organism evidence="5 6">
    <name type="scientific">Oncorhynchus kisutch</name>
    <name type="common">Coho salmon</name>
    <name type="synonym">Salmo kisutch</name>
    <dbReference type="NCBI Taxonomy" id="8019"/>
    <lineage>
        <taxon>Eukaryota</taxon>
        <taxon>Metazoa</taxon>
        <taxon>Chordata</taxon>
        <taxon>Craniata</taxon>
        <taxon>Vertebrata</taxon>
        <taxon>Euteleostomi</taxon>
        <taxon>Actinopterygii</taxon>
        <taxon>Neopterygii</taxon>
        <taxon>Teleostei</taxon>
        <taxon>Protacanthopterygii</taxon>
        <taxon>Salmoniformes</taxon>
        <taxon>Salmonidae</taxon>
        <taxon>Salmoninae</taxon>
        <taxon>Oncorhynchus</taxon>
    </lineage>
</organism>
<evidence type="ECO:0000313" key="5">
    <source>
        <dbReference type="Ensembl" id="ENSOKIP00005010445.1"/>
    </source>
</evidence>
<dbReference type="Gene3D" id="1.10.8.270">
    <property type="entry name" value="putative rabgap domain of human tbc1 domain family member 14 like domains"/>
    <property type="match status" value="1"/>
</dbReference>
<dbReference type="InterPro" id="IPR050302">
    <property type="entry name" value="Rab_GAP_TBC_domain"/>
</dbReference>
<feature type="region of interest" description="Disordered" evidence="3">
    <location>
        <begin position="1049"/>
        <end position="1073"/>
    </location>
</feature>
<keyword evidence="1" id="KW-0343">GTPase activation</keyword>
<keyword evidence="2" id="KW-0175">Coiled coil</keyword>
<dbReference type="FunFam" id="1.10.472.80:FF:000007">
    <property type="entry name" value="Rab GTPase-activating protein 1 isoform X1"/>
    <property type="match status" value="1"/>
</dbReference>
<dbReference type="FunFam" id="1.10.8.270:FF:000001">
    <property type="entry name" value="TBC1 domain family member 1"/>
    <property type="match status" value="1"/>
</dbReference>
<sequence>MLFNRSLPAPTRLSNITTLDGSDLEYVDNYKYLGVWLDCKLSFQTHIKHLQSKVKSRIGFLFRNKASFTHAAKHTLVKLTILPILDFGDVIYKIASNTLLNKLDAVYHSAICFITKAPYTTHHCDLYALVGWPSLHTRRQTHWLHVIYKTLLGKVPPYLSSLVTIASPTCSTRSSRYISLVTPKTNSFFGRLSFLFSAANDWNELQKSLKLETLISLTSFKHQLSEQLTDYCTWQGSLPVQEEDSVQFSKLSYLGCTWVKAPRSEPEALRAMTTLRAESAIPIPITLHVPNVPEGCVRIVDQASGTEIASFPIYKVLFCSRGREGSIESDCFSFTESYRSSEDFQIHVFSCHIKEAVSRILYSFSTAFRRSSKPAPDVRDSALPLSPDSDLFSFTVSLEVREDDSKGNYSPVPKDRDKFYFKLRQGVQKKVVVMVQQMSNQELGIERCFGMLLSPGQKVRNSDMHLLDMESMGKSSDGKSYVITGTWNPNMAAFQVLNEDTPKDKQVYMTVAVDLVVTEVVEPVRFLLETLVRVYPANERFCNDLFNFVSWCCVKINPPTVLFLHHICVCVVSLQRETERSNGGRGHSDSEISSGTGDVSKDCPEKILESWGGILNRWHGNLSVRPKGLTALVKPGVPEALRAEVWQLLSGCQSDQDLLDKYRILITKDSAQDGVITRDIHRTFPAHDYFKDTDGDGQDSLYKICKAYSVYDEEIGYCQGQSFLAAVLLLHMPEEQAFCVLVKIMYEYGLRELYKKNFEDLHCKFYQLERLLQEQLPDLWSHFQELSLEAHMYASQWFLTLFTAKFPLCMVFHITDLLLCEGLNIIFNVALALLKTSKEDLLQADFEGALKFFRVQLPKRYRAAENARRLMEQACSIKVPTKKLKKFEKEYQTLRDSQLQQEDPVDRYQRENRRLQEASMRLEQENDDLAHELVTSKIALRTDLDQVEDKADVLNKELLCTKQRLVETEEEKRRQAEETAQIKEVFRRELEKAESEIKKTTVIIAEYKQICSQLSTRLEKQHAATKEELDIIKSKVMACERCREVFSKEGPLQIPPPSRDNRDSELDEEKDSLKSQLRELELELAQTKLQLVEAKCKMQELEHQRGILMNEIQAAKNSWFSKTLGSLKSSGGSASQSQPPSSPKEGPP</sequence>
<dbReference type="Gene3D" id="2.30.29.30">
    <property type="entry name" value="Pleckstrin-homology domain (PH domain)/Phosphotyrosine-binding domain (PTB)"/>
    <property type="match status" value="1"/>
</dbReference>
<dbReference type="SMART" id="SM00462">
    <property type="entry name" value="PTB"/>
    <property type="match status" value="1"/>
</dbReference>
<dbReference type="AlphaFoldDB" id="A0A8C7D046"/>
<evidence type="ECO:0000313" key="6">
    <source>
        <dbReference type="Proteomes" id="UP000694557"/>
    </source>
</evidence>
<dbReference type="Gene3D" id="1.10.10.750">
    <property type="entry name" value="Ypt/Rab-GAP domain of gyp1p, domain 1"/>
    <property type="match status" value="1"/>
</dbReference>
<dbReference type="Gene3D" id="1.10.472.80">
    <property type="entry name" value="Ypt/Rab-GAP domain of gyp1p, domain 3"/>
    <property type="match status" value="1"/>
</dbReference>
<feature type="domain" description="Rab-GAP TBC" evidence="4">
    <location>
        <begin position="636"/>
        <end position="822"/>
    </location>
</feature>
<dbReference type="PROSITE" id="PS50086">
    <property type="entry name" value="TBC_RABGAP"/>
    <property type="match status" value="1"/>
</dbReference>
<dbReference type="Pfam" id="PF12473">
    <property type="entry name" value="DUF3694"/>
    <property type="match status" value="1"/>
</dbReference>
<feature type="region of interest" description="Disordered" evidence="3">
    <location>
        <begin position="1123"/>
        <end position="1148"/>
    </location>
</feature>
<dbReference type="SUPFAM" id="SSF47923">
    <property type="entry name" value="Ypt/Rab-GAP domain of gyp1p"/>
    <property type="match status" value="2"/>
</dbReference>
<dbReference type="Pfam" id="PF00566">
    <property type="entry name" value="RabGAP-TBC"/>
    <property type="match status" value="1"/>
</dbReference>
<dbReference type="GeneTree" id="ENSGT00940000154611"/>
<dbReference type="InterPro" id="IPR011993">
    <property type="entry name" value="PH-like_dom_sf"/>
</dbReference>
<dbReference type="SMART" id="SM00164">
    <property type="entry name" value="TBC"/>
    <property type="match status" value="1"/>
</dbReference>
<evidence type="ECO:0000256" key="3">
    <source>
        <dbReference type="SAM" id="MobiDB-lite"/>
    </source>
</evidence>
<dbReference type="FunFam" id="1.10.10.750:FF:000004">
    <property type="entry name" value="Putative rab gtpase-activating protein 1"/>
    <property type="match status" value="1"/>
</dbReference>
<dbReference type="PANTHER" id="PTHR47219">
    <property type="entry name" value="RAB GTPASE-ACTIVATING PROTEIN 1-LIKE"/>
    <property type="match status" value="1"/>
</dbReference>